<evidence type="ECO:0000256" key="2">
    <source>
        <dbReference type="ARBA" id="ARBA00022692"/>
    </source>
</evidence>
<keyword evidence="4 7" id="KW-0472">Membrane</keyword>
<dbReference type="PANTHER" id="PTHR30518">
    <property type="entry name" value="ENDOLYTIC MUREIN TRANSGLYCOSYLASE"/>
    <property type="match status" value="1"/>
</dbReference>
<dbReference type="Proteomes" id="UP000270927">
    <property type="component" value="Unassembled WGS sequence"/>
</dbReference>
<keyword evidence="1 7" id="KW-1003">Cell membrane</keyword>
<evidence type="ECO:0000256" key="1">
    <source>
        <dbReference type="ARBA" id="ARBA00022475"/>
    </source>
</evidence>
<dbReference type="GO" id="GO:0071555">
    <property type="term" value="P:cell wall organization"/>
    <property type="evidence" value="ECO:0007669"/>
    <property type="project" value="UniProtKB-KW"/>
</dbReference>
<name>A0A3N2QCI6_9BACT</name>
<dbReference type="GO" id="GO:0008932">
    <property type="term" value="F:lytic endotransglycosylase activity"/>
    <property type="evidence" value="ECO:0007669"/>
    <property type="project" value="UniProtKB-UniRule"/>
</dbReference>
<dbReference type="RefSeq" id="WP_123662631.1">
    <property type="nucleotide sequence ID" value="NZ_RARA01000022.1"/>
</dbReference>
<dbReference type="OrthoDB" id="9814591at2"/>
<evidence type="ECO:0000256" key="7">
    <source>
        <dbReference type="HAMAP-Rule" id="MF_02065"/>
    </source>
</evidence>
<dbReference type="Gene3D" id="3.30.1490.480">
    <property type="entry name" value="Endolytic murein transglycosylase"/>
    <property type="match status" value="1"/>
</dbReference>
<dbReference type="NCBIfam" id="TIGR00247">
    <property type="entry name" value="endolytic transglycosylase MltG"/>
    <property type="match status" value="1"/>
</dbReference>
<comment type="function">
    <text evidence="7">Functions as a peptidoglycan terminase that cleaves nascent peptidoglycan strands endolytically to terminate their elongation.</text>
</comment>
<dbReference type="EMBL" id="RARA01000022">
    <property type="protein sequence ID" value="ROT47516.1"/>
    <property type="molecule type" value="Genomic_DNA"/>
</dbReference>
<keyword evidence="9" id="KW-1185">Reference proteome</keyword>
<dbReference type="AlphaFoldDB" id="A0A3N2QCI6"/>
<dbReference type="HAMAP" id="MF_02065">
    <property type="entry name" value="MltG"/>
    <property type="match status" value="1"/>
</dbReference>
<comment type="caution">
    <text evidence="8">The sequence shown here is derived from an EMBL/GenBank/DDBJ whole genome shotgun (WGS) entry which is preliminary data.</text>
</comment>
<keyword evidence="3 7" id="KW-1133">Transmembrane helix</keyword>
<feature type="transmembrane region" description="Helical" evidence="7">
    <location>
        <begin position="22"/>
        <end position="39"/>
    </location>
</feature>
<protein>
    <recommendedName>
        <fullName evidence="7">Endolytic murein transglycosylase</fullName>
        <ecNumber evidence="7">4.2.2.29</ecNumber>
    </recommendedName>
    <alternativeName>
        <fullName evidence="7">Peptidoglycan lytic transglycosylase</fullName>
    </alternativeName>
    <alternativeName>
        <fullName evidence="7">Peptidoglycan polymerization terminase</fullName>
    </alternativeName>
</protein>
<evidence type="ECO:0000313" key="8">
    <source>
        <dbReference type="EMBL" id="ROT47516.1"/>
    </source>
</evidence>
<proteinExistence type="inferred from homology"/>
<gene>
    <name evidence="7 8" type="primary">mltG</name>
    <name evidence="8" type="ORF">EDM02_01945</name>
</gene>
<dbReference type="InterPro" id="IPR003770">
    <property type="entry name" value="MLTG-like"/>
</dbReference>
<evidence type="ECO:0000256" key="3">
    <source>
        <dbReference type="ARBA" id="ARBA00022989"/>
    </source>
</evidence>
<comment type="similarity">
    <text evidence="7">Belongs to the transglycosylase MltG family.</text>
</comment>
<evidence type="ECO:0000256" key="5">
    <source>
        <dbReference type="ARBA" id="ARBA00023239"/>
    </source>
</evidence>
<keyword evidence="2 7" id="KW-0812">Transmembrane</keyword>
<comment type="subcellular location">
    <subcellularLocation>
        <location evidence="7">Cell membrane</location>
        <topology evidence="7">Single-pass membrane protein</topology>
    </subcellularLocation>
</comment>
<evidence type="ECO:0000313" key="9">
    <source>
        <dbReference type="Proteomes" id="UP000270927"/>
    </source>
</evidence>
<keyword evidence="5 7" id="KW-0456">Lyase</keyword>
<organism evidence="8 9">
    <name type="scientific">Candidatus Cardinium hertigii</name>
    <dbReference type="NCBI Taxonomy" id="247481"/>
    <lineage>
        <taxon>Bacteria</taxon>
        <taxon>Pseudomonadati</taxon>
        <taxon>Bacteroidota</taxon>
        <taxon>Cytophagia</taxon>
        <taxon>Cytophagales</taxon>
        <taxon>Amoebophilaceae</taxon>
        <taxon>Candidatus Cardinium</taxon>
    </lineage>
</organism>
<evidence type="ECO:0000256" key="6">
    <source>
        <dbReference type="ARBA" id="ARBA00023316"/>
    </source>
</evidence>
<reference evidence="8 9" key="1">
    <citation type="submission" date="2018-09" db="EMBL/GenBank/DDBJ databases">
        <title>Comparative Genomics of Wolbachia-Cardinium Dual Endosymbiosis in a Plant-Parasitic Nematode.</title>
        <authorList>
            <person name="Brown A.M.V."/>
            <person name="Wasala S.K."/>
            <person name="Howe D.K."/>
            <person name="Peetz A.B."/>
            <person name="Zasada I.A."/>
            <person name="Denver D.R."/>
        </authorList>
    </citation>
    <scope>NUCLEOTIDE SEQUENCE [LARGE SCALE GENOMIC DNA]</scope>
    <source>
        <strain evidence="8 9">Pp_1</strain>
    </source>
</reference>
<accession>A0A3N2QCI6</accession>
<dbReference type="Pfam" id="PF02618">
    <property type="entry name" value="YceG"/>
    <property type="match status" value="1"/>
</dbReference>
<feature type="site" description="Important for catalytic activity" evidence="7">
    <location>
        <position position="230"/>
    </location>
</feature>
<evidence type="ECO:0000256" key="4">
    <source>
        <dbReference type="ARBA" id="ARBA00023136"/>
    </source>
</evidence>
<sequence length="355" mass="41113">MAGHALDYISSRIFFKSTQKKGCWLLIFSFLVCSTWYGICYRANILLGQPDRLLIIPRACTLDQLTTQLKKAGYIKNATTFLWTAYILRYKPQYAPGQYQLISNMNNWQLVKMLRGAMQYPVKITFSTATNKEDLVAQLVKRIGIPQEELLHLLNDAKQLLNYGFSAENILTMFIPDSYEVYWTITAEQLLYKIYSNYKRFWNATRLEKAAKMQLSPISVSILASIVQSETNDQQEAAIIAGVYVNRLKRKMPLQSCPVLIYALKEKGIVAKRVLKNDTYIYINQYRKKELPSGPIALPSVHMIDAVLNYIQHDYLFFSAKEDFSGLHYFTNNYKTHVNNANKYRRVLNALKIMR</sequence>
<dbReference type="GO" id="GO:0005886">
    <property type="term" value="C:plasma membrane"/>
    <property type="evidence" value="ECO:0007669"/>
    <property type="project" value="UniProtKB-SubCell"/>
</dbReference>
<dbReference type="EC" id="4.2.2.29" evidence="7"/>
<dbReference type="PANTHER" id="PTHR30518:SF2">
    <property type="entry name" value="ENDOLYTIC MUREIN TRANSGLYCOSYLASE"/>
    <property type="match status" value="1"/>
</dbReference>
<dbReference type="GO" id="GO:0009252">
    <property type="term" value="P:peptidoglycan biosynthetic process"/>
    <property type="evidence" value="ECO:0007669"/>
    <property type="project" value="UniProtKB-UniRule"/>
</dbReference>
<comment type="catalytic activity">
    <reaction evidence="7">
        <text>a peptidoglycan chain = a peptidoglycan chain with N-acetyl-1,6-anhydromuramyl-[peptide] at the reducing end + a peptidoglycan chain with N-acetylglucosamine at the non-reducing end.</text>
        <dbReference type="EC" id="4.2.2.29"/>
    </reaction>
</comment>
<keyword evidence="6 7" id="KW-0961">Cell wall biogenesis/degradation</keyword>